<name>A0AA38CN44_TAXCH</name>
<feature type="non-terminal residue" evidence="2">
    <location>
        <position position="1"/>
    </location>
</feature>
<gene>
    <name evidence="2" type="ORF">KI387_031431</name>
</gene>
<sequence>SVVTPLNIIPLEEEETKKIEEEMEEPQPHVPWGRNTGLPTLTPPLHELPKGSHKKFPKFKGDGTQLPEEHIIAFIIACGVLGVEHEDVS</sequence>
<dbReference type="EMBL" id="JAHRHJ020000010">
    <property type="protein sequence ID" value="KAH9299749.1"/>
    <property type="molecule type" value="Genomic_DNA"/>
</dbReference>
<evidence type="ECO:0000313" key="3">
    <source>
        <dbReference type="Proteomes" id="UP000824469"/>
    </source>
</evidence>
<proteinExistence type="predicted"/>
<feature type="non-terminal residue" evidence="2">
    <location>
        <position position="89"/>
    </location>
</feature>
<reference evidence="2 3" key="1">
    <citation type="journal article" date="2021" name="Nat. Plants">
        <title>The Taxus genome provides insights into paclitaxel biosynthesis.</title>
        <authorList>
            <person name="Xiong X."/>
            <person name="Gou J."/>
            <person name="Liao Q."/>
            <person name="Li Y."/>
            <person name="Zhou Q."/>
            <person name="Bi G."/>
            <person name="Li C."/>
            <person name="Du R."/>
            <person name="Wang X."/>
            <person name="Sun T."/>
            <person name="Guo L."/>
            <person name="Liang H."/>
            <person name="Lu P."/>
            <person name="Wu Y."/>
            <person name="Zhang Z."/>
            <person name="Ro D.K."/>
            <person name="Shang Y."/>
            <person name="Huang S."/>
            <person name="Yan J."/>
        </authorList>
    </citation>
    <scope>NUCLEOTIDE SEQUENCE [LARGE SCALE GENOMIC DNA]</scope>
    <source>
        <strain evidence="2">Ta-2019</strain>
    </source>
</reference>
<keyword evidence="3" id="KW-1185">Reference proteome</keyword>
<evidence type="ECO:0000313" key="2">
    <source>
        <dbReference type="EMBL" id="KAH9299749.1"/>
    </source>
</evidence>
<evidence type="ECO:0000256" key="1">
    <source>
        <dbReference type="SAM" id="MobiDB-lite"/>
    </source>
</evidence>
<accession>A0AA38CN44</accession>
<organism evidence="2 3">
    <name type="scientific">Taxus chinensis</name>
    <name type="common">Chinese yew</name>
    <name type="synonym">Taxus wallichiana var. chinensis</name>
    <dbReference type="NCBI Taxonomy" id="29808"/>
    <lineage>
        <taxon>Eukaryota</taxon>
        <taxon>Viridiplantae</taxon>
        <taxon>Streptophyta</taxon>
        <taxon>Embryophyta</taxon>
        <taxon>Tracheophyta</taxon>
        <taxon>Spermatophyta</taxon>
        <taxon>Pinopsida</taxon>
        <taxon>Pinidae</taxon>
        <taxon>Conifers II</taxon>
        <taxon>Cupressales</taxon>
        <taxon>Taxaceae</taxon>
        <taxon>Taxus</taxon>
    </lineage>
</organism>
<dbReference type="AlphaFoldDB" id="A0AA38CN44"/>
<comment type="caution">
    <text evidence="2">The sequence shown here is derived from an EMBL/GenBank/DDBJ whole genome shotgun (WGS) entry which is preliminary data.</text>
</comment>
<feature type="compositionally biased region" description="Low complexity" evidence="1">
    <location>
        <begin position="36"/>
        <end position="45"/>
    </location>
</feature>
<feature type="region of interest" description="Disordered" evidence="1">
    <location>
        <begin position="20"/>
        <end position="62"/>
    </location>
</feature>
<protein>
    <submittedName>
        <fullName evidence="2">Uncharacterized protein</fullName>
    </submittedName>
</protein>
<dbReference type="Proteomes" id="UP000824469">
    <property type="component" value="Unassembled WGS sequence"/>
</dbReference>